<dbReference type="Proteomes" id="UP001153555">
    <property type="component" value="Unassembled WGS sequence"/>
</dbReference>
<dbReference type="Pfam" id="PF14223">
    <property type="entry name" value="Retrotran_gag_2"/>
    <property type="match status" value="1"/>
</dbReference>
<dbReference type="InterPro" id="IPR054722">
    <property type="entry name" value="PolX-like_BBD"/>
</dbReference>
<sequence>QLISSKLNETNYLVWHQQTLAAIKGYGLYQYISPNQKIPEEILQEESSEPSQNPEYLLWIRQDQILASWLLSSLTEPILVTTVGLTTSKQIWDSLQISFASQSKAKIMQYKLKLQTIKKGGSNMRDFLNQVKSCCDILVASGQKVTEEEQIMYILAGLGHDYNPVMVSIMSKTEALSLREVQSLLLTFETRLEAMNLEQPQYSFDGSAPNVNLTEQSQGRGRGVFQTNRGRSHNGQRGGRFGRGRGRTGNRTVRCQVCFYSGHTADRCWHRFDQSFMPNNNTGSLGRGRNPSVNATNLISAPMNEGMEEASWYPDSGASNHVTYDLANLNLASEYQGSEKVQVGNGKSLQISHIGKSIISSNEHKSPQFVLNNLLFVPEITKNLMSVSQFSLDNHVYFEFHPHC</sequence>
<dbReference type="PANTHER" id="PTHR47481:SF31">
    <property type="entry name" value="OS01G0873500 PROTEIN"/>
    <property type="match status" value="1"/>
</dbReference>
<feature type="region of interest" description="Disordered" evidence="1">
    <location>
        <begin position="215"/>
        <end position="246"/>
    </location>
</feature>
<feature type="non-terminal residue" evidence="3">
    <location>
        <position position="1"/>
    </location>
</feature>
<keyword evidence="4" id="KW-1185">Reference proteome</keyword>
<evidence type="ECO:0000259" key="2">
    <source>
        <dbReference type="Pfam" id="PF22936"/>
    </source>
</evidence>
<dbReference type="AlphaFoldDB" id="A0A9N7N223"/>
<gene>
    <name evidence="3" type="ORF">SHERM_21608</name>
</gene>
<feature type="domain" description="Retrovirus-related Pol polyprotein from transposon TNT 1-94-like beta-barrel" evidence="2">
    <location>
        <begin position="312"/>
        <end position="391"/>
    </location>
</feature>
<dbReference type="OrthoDB" id="913891at2759"/>
<feature type="compositionally biased region" description="Polar residues" evidence="1">
    <location>
        <begin position="215"/>
        <end position="229"/>
    </location>
</feature>
<dbReference type="EMBL" id="CACSLK010024787">
    <property type="protein sequence ID" value="CAA0824703.1"/>
    <property type="molecule type" value="Genomic_DNA"/>
</dbReference>
<reference evidence="3" key="1">
    <citation type="submission" date="2019-12" db="EMBL/GenBank/DDBJ databases">
        <authorList>
            <person name="Scholes J."/>
        </authorList>
    </citation>
    <scope>NUCLEOTIDE SEQUENCE</scope>
</reference>
<dbReference type="PANTHER" id="PTHR47481">
    <property type="match status" value="1"/>
</dbReference>
<feature type="compositionally biased region" description="Basic residues" evidence="1">
    <location>
        <begin position="230"/>
        <end position="246"/>
    </location>
</feature>
<protein>
    <recommendedName>
        <fullName evidence="2">Retrovirus-related Pol polyprotein from transposon TNT 1-94-like beta-barrel domain-containing protein</fullName>
    </recommendedName>
</protein>
<evidence type="ECO:0000313" key="3">
    <source>
        <dbReference type="EMBL" id="CAA0824703.1"/>
    </source>
</evidence>
<proteinExistence type="predicted"/>
<organism evidence="3 4">
    <name type="scientific">Striga hermonthica</name>
    <name type="common">Purple witchweed</name>
    <name type="synonym">Buchnera hermonthica</name>
    <dbReference type="NCBI Taxonomy" id="68872"/>
    <lineage>
        <taxon>Eukaryota</taxon>
        <taxon>Viridiplantae</taxon>
        <taxon>Streptophyta</taxon>
        <taxon>Embryophyta</taxon>
        <taxon>Tracheophyta</taxon>
        <taxon>Spermatophyta</taxon>
        <taxon>Magnoliopsida</taxon>
        <taxon>eudicotyledons</taxon>
        <taxon>Gunneridae</taxon>
        <taxon>Pentapetalae</taxon>
        <taxon>asterids</taxon>
        <taxon>lamiids</taxon>
        <taxon>Lamiales</taxon>
        <taxon>Orobanchaceae</taxon>
        <taxon>Buchnereae</taxon>
        <taxon>Striga</taxon>
    </lineage>
</organism>
<comment type="caution">
    <text evidence="3">The sequence shown here is derived from an EMBL/GenBank/DDBJ whole genome shotgun (WGS) entry which is preliminary data.</text>
</comment>
<dbReference type="Pfam" id="PF22936">
    <property type="entry name" value="Pol_BBD"/>
    <property type="match status" value="1"/>
</dbReference>
<feature type="non-terminal residue" evidence="3">
    <location>
        <position position="404"/>
    </location>
</feature>
<evidence type="ECO:0000313" key="4">
    <source>
        <dbReference type="Proteomes" id="UP001153555"/>
    </source>
</evidence>
<evidence type="ECO:0000256" key="1">
    <source>
        <dbReference type="SAM" id="MobiDB-lite"/>
    </source>
</evidence>
<name>A0A9N7N223_STRHE</name>
<accession>A0A9N7N223</accession>